<sequence>MRWRGCAVGVEFCEMGQVDGVAGSGGWVSERRLERPLSQERLERVKGCPDDVVEDDAVDDAVDDKGRTDKGECKLVFENLKEVGAEIEVVRGYGRPKSASSAVAAPPSPHPRRPPPPPQPSRQKPRSVTTRERRDSIMVDDGAAWDRLTADLANASA</sequence>
<dbReference type="EMBL" id="KV744893">
    <property type="protein sequence ID" value="OCK82265.1"/>
    <property type="molecule type" value="Genomic_DNA"/>
</dbReference>
<dbReference type="Proteomes" id="UP000250266">
    <property type="component" value="Unassembled WGS sequence"/>
</dbReference>
<organism evidence="2 3">
    <name type="scientific">Lepidopterella palustris CBS 459.81</name>
    <dbReference type="NCBI Taxonomy" id="1314670"/>
    <lineage>
        <taxon>Eukaryota</taxon>
        <taxon>Fungi</taxon>
        <taxon>Dikarya</taxon>
        <taxon>Ascomycota</taxon>
        <taxon>Pezizomycotina</taxon>
        <taxon>Dothideomycetes</taxon>
        <taxon>Pleosporomycetidae</taxon>
        <taxon>Mytilinidiales</taxon>
        <taxon>Argynnaceae</taxon>
        <taxon>Lepidopterella</taxon>
    </lineage>
</organism>
<dbReference type="AlphaFoldDB" id="A0A8E2JGY5"/>
<proteinExistence type="predicted"/>
<accession>A0A8E2JGY5</accession>
<reference evidence="2 3" key="1">
    <citation type="journal article" date="2016" name="Nat. Commun.">
        <title>Ectomycorrhizal ecology is imprinted in the genome of the dominant symbiotic fungus Cenococcum geophilum.</title>
        <authorList>
            <consortium name="DOE Joint Genome Institute"/>
            <person name="Peter M."/>
            <person name="Kohler A."/>
            <person name="Ohm R.A."/>
            <person name="Kuo A."/>
            <person name="Krutzmann J."/>
            <person name="Morin E."/>
            <person name="Arend M."/>
            <person name="Barry K.W."/>
            <person name="Binder M."/>
            <person name="Choi C."/>
            <person name="Clum A."/>
            <person name="Copeland A."/>
            <person name="Grisel N."/>
            <person name="Haridas S."/>
            <person name="Kipfer T."/>
            <person name="LaButti K."/>
            <person name="Lindquist E."/>
            <person name="Lipzen A."/>
            <person name="Maire R."/>
            <person name="Meier B."/>
            <person name="Mihaltcheva S."/>
            <person name="Molinier V."/>
            <person name="Murat C."/>
            <person name="Poggeler S."/>
            <person name="Quandt C.A."/>
            <person name="Sperisen C."/>
            <person name="Tritt A."/>
            <person name="Tisserant E."/>
            <person name="Crous P.W."/>
            <person name="Henrissat B."/>
            <person name="Nehls U."/>
            <person name="Egli S."/>
            <person name="Spatafora J.W."/>
            <person name="Grigoriev I.V."/>
            <person name="Martin F.M."/>
        </authorList>
    </citation>
    <scope>NUCLEOTIDE SEQUENCE [LARGE SCALE GENOMIC DNA]</scope>
    <source>
        <strain evidence="2 3">CBS 459.81</strain>
    </source>
</reference>
<name>A0A8E2JGY5_9PEZI</name>
<feature type="compositionally biased region" description="Pro residues" evidence="1">
    <location>
        <begin position="106"/>
        <end position="120"/>
    </location>
</feature>
<feature type="compositionally biased region" description="Low complexity" evidence="1">
    <location>
        <begin position="95"/>
        <end position="105"/>
    </location>
</feature>
<evidence type="ECO:0000256" key="1">
    <source>
        <dbReference type="SAM" id="MobiDB-lite"/>
    </source>
</evidence>
<gene>
    <name evidence="2" type="ORF">K432DRAFT_226883</name>
</gene>
<keyword evidence="3" id="KW-1185">Reference proteome</keyword>
<evidence type="ECO:0000313" key="2">
    <source>
        <dbReference type="EMBL" id="OCK82265.1"/>
    </source>
</evidence>
<evidence type="ECO:0000313" key="3">
    <source>
        <dbReference type="Proteomes" id="UP000250266"/>
    </source>
</evidence>
<feature type="region of interest" description="Disordered" evidence="1">
    <location>
        <begin position="92"/>
        <end position="140"/>
    </location>
</feature>
<protein>
    <submittedName>
        <fullName evidence="2">Uncharacterized protein</fullName>
    </submittedName>
</protein>